<keyword evidence="1" id="KW-0472">Membrane</keyword>
<organism evidence="2 3">
    <name type="scientific">Clavelina lepadiformis</name>
    <name type="common">Light-bulb sea squirt</name>
    <name type="synonym">Ascidia lepadiformis</name>
    <dbReference type="NCBI Taxonomy" id="159417"/>
    <lineage>
        <taxon>Eukaryota</taxon>
        <taxon>Metazoa</taxon>
        <taxon>Chordata</taxon>
        <taxon>Tunicata</taxon>
        <taxon>Ascidiacea</taxon>
        <taxon>Aplousobranchia</taxon>
        <taxon>Clavelinidae</taxon>
        <taxon>Clavelina</taxon>
    </lineage>
</organism>
<proteinExistence type="predicted"/>
<reference evidence="2 3" key="1">
    <citation type="submission" date="2024-02" db="EMBL/GenBank/DDBJ databases">
        <authorList>
            <person name="Daric V."/>
            <person name="Darras S."/>
        </authorList>
    </citation>
    <scope>NUCLEOTIDE SEQUENCE [LARGE SCALE GENOMIC DNA]</scope>
</reference>
<dbReference type="Proteomes" id="UP001642483">
    <property type="component" value="Unassembled WGS sequence"/>
</dbReference>
<protein>
    <submittedName>
        <fullName evidence="2">Uncharacterized protein</fullName>
    </submittedName>
</protein>
<name>A0ABP0FB16_CLALP</name>
<evidence type="ECO:0000256" key="1">
    <source>
        <dbReference type="SAM" id="Phobius"/>
    </source>
</evidence>
<evidence type="ECO:0000313" key="3">
    <source>
        <dbReference type="Proteomes" id="UP001642483"/>
    </source>
</evidence>
<keyword evidence="1" id="KW-1133">Transmembrane helix</keyword>
<comment type="caution">
    <text evidence="2">The sequence shown here is derived from an EMBL/GenBank/DDBJ whole genome shotgun (WGS) entry which is preliminary data.</text>
</comment>
<accession>A0ABP0FB16</accession>
<keyword evidence="1" id="KW-0812">Transmembrane</keyword>
<keyword evidence="3" id="KW-1185">Reference proteome</keyword>
<gene>
    <name evidence="2" type="ORF">CVLEPA_LOCUS4865</name>
</gene>
<feature type="transmembrane region" description="Helical" evidence="1">
    <location>
        <begin position="47"/>
        <end position="66"/>
    </location>
</feature>
<dbReference type="EMBL" id="CAWYQH010000013">
    <property type="protein sequence ID" value="CAK8675273.1"/>
    <property type="molecule type" value="Genomic_DNA"/>
</dbReference>
<sequence>MKGHKRCVIVKMEPTCVSGWMKKNYTKMNSIHGSRISMGPDHPWPGFSGFSIFSSIIQLIVINFAVSWTRE</sequence>
<evidence type="ECO:0000313" key="2">
    <source>
        <dbReference type="EMBL" id="CAK8675273.1"/>
    </source>
</evidence>